<protein>
    <submittedName>
        <fullName evidence="1">Uncharacterized protein</fullName>
    </submittedName>
</protein>
<dbReference type="RefSeq" id="WP_104518096.1">
    <property type="nucleotide sequence ID" value="NZ_NHRY01000069.1"/>
</dbReference>
<sequence>MCVLCSQMFTEIHWSERLLDPETVSQGAGETIRRQSRHGRTRLLGKVLAHYSLDVSDDWSAMNYVVGNRKGKQQVVGSVAELWQAAAKMAGRPLDPLDPALLQRLRTEPEA</sequence>
<reference evidence="1 2" key="1">
    <citation type="journal article" date="2018" name="Arch. Microbiol.">
        <title>New insights into the metabolic potential of the phototrophic purple bacterium Rhodopila globiformis DSM 161(T) from its draft genome sequence and evidence for a vanadium-dependent nitrogenase.</title>
        <authorList>
            <person name="Imhoff J.F."/>
            <person name="Rahn T."/>
            <person name="Kunzel S."/>
            <person name="Neulinger S.C."/>
        </authorList>
    </citation>
    <scope>NUCLEOTIDE SEQUENCE [LARGE SCALE GENOMIC DNA]</scope>
    <source>
        <strain evidence="1 2">DSM 161</strain>
    </source>
</reference>
<name>A0A2S6NKR1_RHOGL</name>
<organism evidence="1 2">
    <name type="scientific">Rhodopila globiformis</name>
    <name type="common">Rhodopseudomonas globiformis</name>
    <dbReference type="NCBI Taxonomy" id="1071"/>
    <lineage>
        <taxon>Bacteria</taxon>
        <taxon>Pseudomonadati</taxon>
        <taxon>Pseudomonadota</taxon>
        <taxon>Alphaproteobacteria</taxon>
        <taxon>Acetobacterales</taxon>
        <taxon>Acetobacteraceae</taxon>
        <taxon>Rhodopila</taxon>
    </lineage>
</organism>
<comment type="caution">
    <text evidence="1">The sequence shown here is derived from an EMBL/GenBank/DDBJ whole genome shotgun (WGS) entry which is preliminary data.</text>
</comment>
<keyword evidence="2" id="KW-1185">Reference proteome</keyword>
<dbReference type="AlphaFoldDB" id="A0A2S6NKR1"/>
<proteinExistence type="predicted"/>
<accession>A0A2S6NKR1</accession>
<evidence type="ECO:0000313" key="1">
    <source>
        <dbReference type="EMBL" id="PPQ35680.1"/>
    </source>
</evidence>
<gene>
    <name evidence="1" type="ORF">CCS01_06785</name>
</gene>
<dbReference type="Proteomes" id="UP000239724">
    <property type="component" value="Unassembled WGS sequence"/>
</dbReference>
<dbReference type="OrthoDB" id="2086168at2"/>
<evidence type="ECO:0000313" key="2">
    <source>
        <dbReference type="Proteomes" id="UP000239724"/>
    </source>
</evidence>
<dbReference type="EMBL" id="NHRY01000069">
    <property type="protein sequence ID" value="PPQ35680.1"/>
    <property type="molecule type" value="Genomic_DNA"/>
</dbReference>